<dbReference type="CDD" id="cd22029">
    <property type="entry name" value="HMG-box_SoxC"/>
    <property type="match status" value="1"/>
</dbReference>
<feature type="region of interest" description="Disordered" evidence="5">
    <location>
        <begin position="276"/>
        <end position="336"/>
    </location>
</feature>
<dbReference type="PROSITE" id="PS50118">
    <property type="entry name" value="HMG_BOX_2"/>
    <property type="match status" value="1"/>
</dbReference>
<keyword evidence="3 4" id="KW-0539">Nucleus</keyword>
<dbReference type="GO" id="GO:0005634">
    <property type="term" value="C:nucleus"/>
    <property type="evidence" value="ECO:0007669"/>
    <property type="project" value="UniProtKB-SubCell"/>
</dbReference>
<dbReference type="EMBL" id="CADEPM010000011">
    <property type="protein sequence ID" value="CAB3410552.1"/>
    <property type="molecule type" value="Genomic_DNA"/>
</dbReference>
<dbReference type="FunFam" id="1.10.30.10:FF:000007">
    <property type="entry name" value="Transcription factor SOX"/>
    <property type="match status" value="1"/>
</dbReference>
<evidence type="ECO:0000256" key="3">
    <source>
        <dbReference type="ARBA" id="ARBA00023242"/>
    </source>
</evidence>
<evidence type="ECO:0000256" key="1">
    <source>
        <dbReference type="ARBA" id="ARBA00004123"/>
    </source>
</evidence>
<dbReference type="GO" id="GO:0001228">
    <property type="term" value="F:DNA-binding transcription activator activity, RNA polymerase II-specific"/>
    <property type="evidence" value="ECO:0007669"/>
    <property type="project" value="TreeGrafter"/>
</dbReference>
<dbReference type="OrthoDB" id="6247875at2759"/>
<evidence type="ECO:0000259" key="6">
    <source>
        <dbReference type="PROSITE" id="PS50118"/>
    </source>
</evidence>
<dbReference type="GO" id="GO:0000122">
    <property type="term" value="P:negative regulation of transcription by RNA polymerase II"/>
    <property type="evidence" value="ECO:0007669"/>
    <property type="project" value="TreeGrafter"/>
</dbReference>
<dbReference type="InterPro" id="IPR036910">
    <property type="entry name" value="HMG_box_dom_sf"/>
</dbReference>
<dbReference type="AlphaFoldDB" id="A0A8S1FCR5"/>
<feature type="compositionally biased region" description="Polar residues" evidence="5">
    <location>
        <begin position="148"/>
        <end position="163"/>
    </location>
</feature>
<dbReference type="Proteomes" id="UP000494206">
    <property type="component" value="Unassembled WGS sequence"/>
</dbReference>
<keyword evidence="2 4" id="KW-0238">DNA-binding</keyword>
<feature type="DNA-binding region" description="HMG box" evidence="4">
    <location>
        <begin position="67"/>
        <end position="135"/>
    </location>
</feature>
<dbReference type="InterPro" id="IPR050140">
    <property type="entry name" value="SRY-related_HMG-box_TF-like"/>
</dbReference>
<dbReference type="PANTHER" id="PTHR10270">
    <property type="entry name" value="SOX TRANSCRIPTION FACTOR"/>
    <property type="match status" value="1"/>
</dbReference>
<gene>
    <name evidence="7" type="ORF">CBOVIS_LOCUS12067</name>
</gene>
<dbReference type="Gene3D" id="1.10.30.10">
    <property type="entry name" value="High mobility group box domain"/>
    <property type="match status" value="1"/>
</dbReference>
<feature type="region of interest" description="Disordered" evidence="5">
    <location>
        <begin position="131"/>
        <end position="182"/>
    </location>
</feature>
<evidence type="ECO:0000256" key="2">
    <source>
        <dbReference type="ARBA" id="ARBA00023125"/>
    </source>
</evidence>
<evidence type="ECO:0000313" key="7">
    <source>
        <dbReference type="EMBL" id="CAB3410552.1"/>
    </source>
</evidence>
<comment type="subcellular location">
    <subcellularLocation>
        <location evidence="1">Nucleus</location>
    </subcellularLocation>
</comment>
<dbReference type="SMART" id="SM00398">
    <property type="entry name" value="HMG"/>
    <property type="match status" value="1"/>
</dbReference>
<dbReference type="GO" id="GO:0030182">
    <property type="term" value="P:neuron differentiation"/>
    <property type="evidence" value="ECO:0007669"/>
    <property type="project" value="TreeGrafter"/>
</dbReference>
<proteinExistence type="predicted"/>
<dbReference type="SUPFAM" id="SSF47095">
    <property type="entry name" value="HMG-box"/>
    <property type="match status" value="1"/>
</dbReference>
<reference evidence="7 8" key="1">
    <citation type="submission" date="2020-04" db="EMBL/GenBank/DDBJ databases">
        <authorList>
            <person name="Laetsch R D."/>
            <person name="Stevens L."/>
            <person name="Kumar S."/>
            <person name="Blaxter L. M."/>
        </authorList>
    </citation>
    <scope>NUCLEOTIDE SEQUENCE [LARGE SCALE GENOMIC DNA]</scope>
</reference>
<feature type="domain" description="HMG box" evidence="6">
    <location>
        <begin position="67"/>
        <end position="135"/>
    </location>
</feature>
<dbReference type="InterPro" id="IPR009071">
    <property type="entry name" value="HMG_box_dom"/>
</dbReference>
<organism evidence="7 8">
    <name type="scientific">Caenorhabditis bovis</name>
    <dbReference type="NCBI Taxonomy" id="2654633"/>
    <lineage>
        <taxon>Eukaryota</taxon>
        <taxon>Metazoa</taxon>
        <taxon>Ecdysozoa</taxon>
        <taxon>Nematoda</taxon>
        <taxon>Chromadorea</taxon>
        <taxon>Rhabditida</taxon>
        <taxon>Rhabditina</taxon>
        <taxon>Rhabditomorpha</taxon>
        <taxon>Rhabditoidea</taxon>
        <taxon>Rhabditidae</taxon>
        <taxon>Peloderinae</taxon>
        <taxon>Caenorhabditis</taxon>
    </lineage>
</organism>
<evidence type="ECO:0000313" key="8">
    <source>
        <dbReference type="Proteomes" id="UP000494206"/>
    </source>
</evidence>
<dbReference type="Pfam" id="PF00505">
    <property type="entry name" value="HMG_box"/>
    <property type="match status" value="1"/>
</dbReference>
<name>A0A8S1FCR5_9PELO</name>
<dbReference type="GO" id="GO:0000978">
    <property type="term" value="F:RNA polymerase II cis-regulatory region sequence-specific DNA binding"/>
    <property type="evidence" value="ECO:0007669"/>
    <property type="project" value="TreeGrafter"/>
</dbReference>
<comment type="caution">
    <text evidence="7">The sequence shown here is derived from an EMBL/GenBank/DDBJ whole genome shotgun (WGS) entry which is preliminary data.</text>
</comment>
<dbReference type="PANTHER" id="PTHR10270:SF323">
    <property type="entry name" value="TRANSCRIPTION FACTOR SOX-14-RELATED"/>
    <property type="match status" value="1"/>
</dbReference>
<keyword evidence="8" id="KW-1185">Reference proteome</keyword>
<accession>A0A8S1FCR5</accession>
<dbReference type="GO" id="GO:0007420">
    <property type="term" value="P:brain development"/>
    <property type="evidence" value="ECO:0007669"/>
    <property type="project" value="TreeGrafter"/>
</dbReference>
<evidence type="ECO:0000256" key="5">
    <source>
        <dbReference type="SAM" id="MobiDB-lite"/>
    </source>
</evidence>
<evidence type="ECO:0000256" key="4">
    <source>
        <dbReference type="PROSITE-ProRule" id="PRU00267"/>
    </source>
</evidence>
<sequence length="368" mass="41240">MSAIAQTNAPPPSAPTAPIHHFGEQEFMMHQLQWNPTAMPFGSFKVQKQSTTPYSDATNCKKSSNHIKRPMNAFMVWSQMERRKICEHQPDMHNAEISKQLGSRWRHLTEEEKAPFVAEAERLRVMHMQEYPDYKYKPRKKPKKNPDGSIQQAASNQRGVSPNRQRKRAHPVEQHRQMAAKSMKIEPVWTADDHQKAIKMQLHHQQHQQQQSFASYPSPSEYGHAPLTPESGFYDDFYGHAAFHQSPSAASAIPTMRMPIDHPMMHFPHGHPFYLSPCTQDQDDMRSLSSGSSGYGSVPGGDVTEMPSTSSSASSSSSSSTTTTTTTSSSTPFGSTSAIDELSTICPTITELPFIGSGVWEEIYKTIF</sequence>
<protein>
    <recommendedName>
        <fullName evidence="6">HMG box domain-containing protein</fullName>
    </recommendedName>
</protein>
<feature type="compositionally biased region" description="Low complexity" evidence="5">
    <location>
        <begin position="308"/>
        <end position="336"/>
    </location>
</feature>